<dbReference type="InterPro" id="IPR029063">
    <property type="entry name" value="SAM-dependent_MTases_sf"/>
</dbReference>
<accession>A0ABU0ZCI1</accession>
<organism evidence="1 2">
    <name type="scientific">Phytohabitans maris</name>
    <dbReference type="NCBI Taxonomy" id="3071409"/>
    <lineage>
        <taxon>Bacteria</taxon>
        <taxon>Bacillati</taxon>
        <taxon>Actinomycetota</taxon>
        <taxon>Actinomycetes</taxon>
        <taxon>Micromonosporales</taxon>
        <taxon>Micromonosporaceae</taxon>
    </lineage>
</organism>
<name>A0ABU0ZCI1_9ACTN</name>
<dbReference type="RefSeq" id="WP_308711959.1">
    <property type="nucleotide sequence ID" value="NZ_JAVHUY010000007.1"/>
</dbReference>
<dbReference type="SUPFAM" id="SSF53335">
    <property type="entry name" value="S-adenosyl-L-methionine-dependent methyltransferases"/>
    <property type="match status" value="1"/>
</dbReference>
<protein>
    <recommendedName>
        <fullName evidence="3">Methyltransferase domain-containing protein</fullName>
    </recommendedName>
</protein>
<sequence length="278" mass="32136">MIADQPTCVDTRTAFDQYLVRRLPPHVDLAVRSHLDQCDPCWQAWDRLRWDRAAGTTLHTELVEYLGDRFKPYHDSSRTLAQQWDRATPQTHEQVRRFYSSTDAYLYNQVIWHASGHRPRYVDAAKPLLTAHRDATIIDYGCGIGEDVLALHRAGFLALGCDLPSPPTDFFTWRSHRHGYPHPVYQPEHLLAKAPILLWIMDTLDHLPDLTATIGALLNLSELVICENLLQTRHHGRQGFHHYRSPFNVDRQFAAHGLSRLSATPPDLSIYTRHRTWR</sequence>
<keyword evidence="2" id="KW-1185">Reference proteome</keyword>
<dbReference type="Gene3D" id="3.40.50.150">
    <property type="entry name" value="Vaccinia Virus protein VP39"/>
    <property type="match status" value="1"/>
</dbReference>
<evidence type="ECO:0000313" key="2">
    <source>
        <dbReference type="Proteomes" id="UP001230908"/>
    </source>
</evidence>
<dbReference type="EMBL" id="JAVHUY010000007">
    <property type="protein sequence ID" value="MDQ7904688.1"/>
    <property type="molecule type" value="Genomic_DNA"/>
</dbReference>
<evidence type="ECO:0008006" key="3">
    <source>
        <dbReference type="Google" id="ProtNLM"/>
    </source>
</evidence>
<dbReference type="Proteomes" id="UP001230908">
    <property type="component" value="Unassembled WGS sequence"/>
</dbReference>
<comment type="caution">
    <text evidence="1">The sequence shown here is derived from an EMBL/GenBank/DDBJ whole genome shotgun (WGS) entry which is preliminary data.</text>
</comment>
<evidence type="ECO:0000313" key="1">
    <source>
        <dbReference type="EMBL" id="MDQ7904688.1"/>
    </source>
</evidence>
<proteinExistence type="predicted"/>
<reference evidence="1 2" key="1">
    <citation type="submission" date="2023-08" db="EMBL/GenBank/DDBJ databases">
        <title>Phytohabitans sansha sp. nov., isolated from marine sediment.</title>
        <authorList>
            <person name="Zhao Y."/>
            <person name="Yi K."/>
        </authorList>
    </citation>
    <scope>NUCLEOTIDE SEQUENCE [LARGE SCALE GENOMIC DNA]</scope>
    <source>
        <strain evidence="1 2">ZYX-F-186</strain>
    </source>
</reference>
<gene>
    <name evidence="1" type="ORF">RB614_09160</name>
</gene>